<dbReference type="OrthoDB" id="2530105at2"/>
<evidence type="ECO:0000313" key="2">
    <source>
        <dbReference type="Proteomes" id="UP000199515"/>
    </source>
</evidence>
<dbReference type="InterPro" id="IPR012964">
    <property type="entry name" value="DUF1702"/>
</dbReference>
<organism evidence="1 2">
    <name type="scientific">Amycolatopsis xylanica</name>
    <dbReference type="NCBI Taxonomy" id="589385"/>
    <lineage>
        <taxon>Bacteria</taxon>
        <taxon>Bacillati</taxon>
        <taxon>Actinomycetota</taxon>
        <taxon>Actinomycetes</taxon>
        <taxon>Pseudonocardiales</taxon>
        <taxon>Pseudonocardiaceae</taxon>
        <taxon>Amycolatopsis</taxon>
    </lineage>
</organism>
<keyword evidence="2" id="KW-1185">Reference proteome</keyword>
<dbReference type="RefSeq" id="WP_091289377.1">
    <property type="nucleotide sequence ID" value="NZ_FNON01000003.1"/>
</dbReference>
<reference evidence="1 2" key="1">
    <citation type="submission" date="2016-10" db="EMBL/GenBank/DDBJ databases">
        <authorList>
            <person name="de Groot N.N."/>
        </authorList>
    </citation>
    <scope>NUCLEOTIDE SEQUENCE [LARGE SCALE GENOMIC DNA]</scope>
    <source>
        <strain evidence="1 2">CPCC 202699</strain>
    </source>
</reference>
<accession>A0A1H3D8L3</accession>
<dbReference type="Pfam" id="PF08012">
    <property type="entry name" value="DUF1702"/>
    <property type="match status" value="1"/>
</dbReference>
<gene>
    <name evidence="1" type="ORF">SAMN05421504_103278</name>
</gene>
<protein>
    <recommendedName>
        <fullName evidence="3">Enediyne biosynthesis protein</fullName>
    </recommendedName>
</protein>
<sequence>MGTGWRALRRRILTPDVSETSLDKRGFHKKSPAAQELLETVGKIFLDGYGHAVEARIPADAAARIDEIPPRFRGFAWEGAGMGFGMLDGLPGGGRKRVTEILDGPGAPHNYLIYVGVGWAMARLPRFRWPSPTEFDPLLRWLLLDGYGFHQAYFKTAKYIDQQYQDPAFSWPSREYSAYANRAIDQGIGRALWFIGGTDAELVTSMLHRFDPSRHGDLYAGVGLAATYAGGVEKAELELLADRSGVHRGQLAQGSAFAAEARIAAGLHVPHTELATNILCGLESALAAKITQDVRPDDPVDGELPAFEYWRRQIADEVLSLGGVGK</sequence>
<evidence type="ECO:0000313" key="1">
    <source>
        <dbReference type="EMBL" id="SDX62019.1"/>
    </source>
</evidence>
<dbReference type="EMBL" id="FNON01000003">
    <property type="protein sequence ID" value="SDX62019.1"/>
    <property type="molecule type" value="Genomic_DNA"/>
</dbReference>
<proteinExistence type="predicted"/>
<evidence type="ECO:0008006" key="3">
    <source>
        <dbReference type="Google" id="ProtNLM"/>
    </source>
</evidence>
<dbReference type="STRING" id="589385.SAMN05421504_103278"/>
<dbReference type="Proteomes" id="UP000199515">
    <property type="component" value="Unassembled WGS sequence"/>
</dbReference>
<name>A0A1H3D8L3_9PSEU</name>
<dbReference type="AlphaFoldDB" id="A0A1H3D8L3"/>